<dbReference type="STRING" id="1817825.A2720_04200"/>
<reference evidence="1 2" key="1">
    <citation type="journal article" date="2016" name="Nat. Commun.">
        <title>Thousands of microbial genomes shed light on interconnected biogeochemical processes in an aquifer system.</title>
        <authorList>
            <person name="Anantharaman K."/>
            <person name="Brown C.T."/>
            <person name="Hug L.A."/>
            <person name="Sharon I."/>
            <person name="Castelle C.J."/>
            <person name="Probst A.J."/>
            <person name="Thomas B.C."/>
            <person name="Singh A."/>
            <person name="Wilkins M.J."/>
            <person name="Karaoz U."/>
            <person name="Brodie E.L."/>
            <person name="Williams K.H."/>
            <person name="Hubbard S.S."/>
            <person name="Banfield J.F."/>
        </authorList>
    </citation>
    <scope>NUCLEOTIDE SEQUENCE [LARGE SCALE GENOMIC DNA]</scope>
</reference>
<organism evidence="1 2">
    <name type="scientific">Candidatus Doudnabacteria bacterium RIFCSPHIGHO2_01_FULL_46_24</name>
    <dbReference type="NCBI Taxonomy" id="1817825"/>
    <lineage>
        <taxon>Bacteria</taxon>
        <taxon>Candidatus Doudnaibacteriota</taxon>
    </lineage>
</organism>
<sequence>MKYTEDEAAILKLAKTSPLDWWKNDPEAFQLAVETISILIREGRYDLRQRGSRLLAEKSGQLMDMCLRFEMRRKISTSC</sequence>
<evidence type="ECO:0000313" key="1">
    <source>
        <dbReference type="EMBL" id="OGE80735.1"/>
    </source>
</evidence>
<proteinExistence type="predicted"/>
<dbReference type="EMBL" id="MFEL01000018">
    <property type="protein sequence ID" value="OGE80735.1"/>
    <property type="molecule type" value="Genomic_DNA"/>
</dbReference>
<accession>A0A1F5NSS5</accession>
<dbReference type="AlphaFoldDB" id="A0A1F5NSS5"/>
<name>A0A1F5NSS5_9BACT</name>
<comment type="caution">
    <text evidence="1">The sequence shown here is derived from an EMBL/GenBank/DDBJ whole genome shotgun (WGS) entry which is preliminary data.</text>
</comment>
<evidence type="ECO:0000313" key="2">
    <source>
        <dbReference type="Proteomes" id="UP000178892"/>
    </source>
</evidence>
<gene>
    <name evidence="1" type="ORF">A2720_04200</name>
</gene>
<protein>
    <submittedName>
        <fullName evidence="1">Uncharacterized protein</fullName>
    </submittedName>
</protein>
<dbReference type="Proteomes" id="UP000178892">
    <property type="component" value="Unassembled WGS sequence"/>
</dbReference>